<evidence type="ECO:0000313" key="3">
    <source>
        <dbReference type="RefSeq" id="XP_033307200.1"/>
    </source>
</evidence>
<dbReference type="Proteomes" id="UP000515164">
    <property type="component" value="Unplaced"/>
</dbReference>
<sequence length="129" mass="14681">MIVPNPEQRSWEEASGNVRDKMTRDQRFVVARKQEGRGVSGARRSRPRRNATPARINRSRDPGEFIRFVAASLKAARVSFASRSLRGAGGQRRRPRDESRRRLDNGQSHLDKKRGRDHWKCSNPGGGPH</sequence>
<evidence type="ECO:0000313" key="2">
    <source>
        <dbReference type="Proteomes" id="UP000515164"/>
    </source>
</evidence>
<keyword evidence="2" id="KW-1185">Reference proteome</keyword>
<dbReference type="KEGG" id="bbif:117209358"/>
<feature type="region of interest" description="Disordered" evidence="1">
    <location>
        <begin position="82"/>
        <end position="129"/>
    </location>
</feature>
<dbReference type="RefSeq" id="XP_033307200.1">
    <property type="nucleotide sequence ID" value="XM_033451309.1"/>
</dbReference>
<evidence type="ECO:0000256" key="1">
    <source>
        <dbReference type="SAM" id="MobiDB-lite"/>
    </source>
</evidence>
<accession>A0A6P8MY66</accession>
<feature type="compositionally biased region" description="Basic and acidic residues" evidence="1">
    <location>
        <begin position="95"/>
        <end position="104"/>
    </location>
</feature>
<reference evidence="3" key="1">
    <citation type="submission" date="2025-08" db="UniProtKB">
        <authorList>
            <consortium name="RefSeq"/>
        </authorList>
    </citation>
    <scope>IDENTIFICATION</scope>
    <source>
        <tissue evidence="3">Muscle</tissue>
    </source>
</reference>
<dbReference type="GeneID" id="117209358"/>
<name>A0A6P8MY66_9HYME</name>
<proteinExistence type="predicted"/>
<dbReference type="AlphaFoldDB" id="A0A6P8MY66"/>
<feature type="region of interest" description="Disordered" evidence="1">
    <location>
        <begin position="1"/>
        <end position="62"/>
    </location>
</feature>
<protein>
    <submittedName>
        <fullName evidence="3">Uncharacterized protein LOC117209358</fullName>
    </submittedName>
</protein>
<organism evidence="2 3">
    <name type="scientific">Bombus bifarius</name>
    <dbReference type="NCBI Taxonomy" id="103933"/>
    <lineage>
        <taxon>Eukaryota</taxon>
        <taxon>Metazoa</taxon>
        <taxon>Ecdysozoa</taxon>
        <taxon>Arthropoda</taxon>
        <taxon>Hexapoda</taxon>
        <taxon>Insecta</taxon>
        <taxon>Pterygota</taxon>
        <taxon>Neoptera</taxon>
        <taxon>Endopterygota</taxon>
        <taxon>Hymenoptera</taxon>
        <taxon>Apocrita</taxon>
        <taxon>Aculeata</taxon>
        <taxon>Apoidea</taxon>
        <taxon>Anthophila</taxon>
        <taxon>Apidae</taxon>
        <taxon>Bombus</taxon>
        <taxon>Pyrobombus</taxon>
    </lineage>
</organism>
<feature type="compositionally biased region" description="Basic and acidic residues" evidence="1">
    <location>
        <begin position="18"/>
        <end position="36"/>
    </location>
</feature>
<gene>
    <name evidence="3" type="primary">LOC117209358</name>
</gene>